<evidence type="ECO:0000256" key="9">
    <source>
        <dbReference type="ARBA" id="ARBA00023049"/>
    </source>
</evidence>
<evidence type="ECO:0000256" key="5">
    <source>
        <dbReference type="ARBA" id="ARBA00012574"/>
    </source>
</evidence>
<comment type="catalytic activity">
    <reaction evidence="1">
        <text>Release of any N-terminal amino acid, including proline, that is linked to proline, even from a dipeptide or tripeptide.</text>
        <dbReference type="EC" id="3.4.11.9"/>
    </reaction>
</comment>
<dbReference type="Gene3D" id="3.90.230.10">
    <property type="entry name" value="Creatinase/methionine aminopeptidase superfamily"/>
    <property type="match status" value="1"/>
</dbReference>
<dbReference type="CDD" id="cd01087">
    <property type="entry name" value="Prolidase"/>
    <property type="match status" value="1"/>
</dbReference>
<comment type="similarity">
    <text evidence="4">Belongs to the peptidase M24B family.</text>
</comment>
<evidence type="ECO:0000313" key="14">
    <source>
        <dbReference type="Proteomes" id="UP000294847"/>
    </source>
</evidence>
<dbReference type="SMR" id="A0A4V1C7A3"/>
<dbReference type="GO" id="GO:0030145">
    <property type="term" value="F:manganese ion binding"/>
    <property type="evidence" value="ECO:0007669"/>
    <property type="project" value="InterPro"/>
</dbReference>
<evidence type="ECO:0000256" key="3">
    <source>
        <dbReference type="ARBA" id="ARBA00002443"/>
    </source>
</evidence>
<protein>
    <recommendedName>
        <fullName evidence="5">Xaa-Pro aminopeptidase</fullName>
        <ecNumber evidence="5">3.4.11.9</ecNumber>
    </recommendedName>
    <alternativeName>
        <fullName evidence="11">Aminoacylproline aminopeptidase</fullName>
    </alternativeName>
</protein>
<dbReference type="Proteomes" id="UP000294847">
    <property type="component" value="Chromosome 5"/>
</dbReference>
<dbReference type="InterPro" id="IPR007865">
    <property type="entry name" value="Aminopep_P_N"/>
</dbReference>
<evidence type="ECO:0000256" key="6">
    <source>
        <dbReference type="ARBA" id="ARBA00022438"/>
    </source>
</evidence>
<keyword evidence="6" id="KW-0031">Aminopeptidase</keyword>
<dbReference type="GO" id="GO:0005634">
    <property type="term" value="C:nucleus"/>
    <property type="evidence" value="ECO:0007669"/>
    <property type="project" value="EnsemblFungi"/>
</dbReference>
<dbReference type="SUPFAM" id="SSF53092">
    <property type="entry name" value="Creatinase/prolidase N-terminal domain"/>
    <property type="match status" value="1"/>
</dbReference>
<sequence length="507" mass="55172">MAFPLARKALGRICSKTTRTSLSLNCRGSLSSGILQLSPSGTRALRHSYSPWTNSPQRLGKRGIATTVSASELQFGQPVHETHPHILKAGELTPGISAQEYYDRRQNLAALLPENGVAILVSAELRYRSGAVFFPFRQESNFLYLTGFAEQDAVAVIRKTGQHDHEFRLYVRPKDASAEQWSGPWSGVDAAMDVWNADVAGPISAAAHEVGQLAKAASPAIYTDAPAYGGGTGAVKPLAPLVNSLRAIKSPAEVANMRHAGRVSGRAFTAAMRGDASGSDWKYERDLALFFDHTFSTTGCDGQAYVPVVAGGSRGSMIHYVHNNRELPTGEMVLVDAGGEYGTYITDITRTWPINGKFTPAQRDLYEAVLKVQRSAVSLCRADSGFSLDKIHMIAQDGLRDQLIQLGFEFDGRNGRAIQTLFPHHLSHYVGLDVHDTPGYSRSVPLQQGHCVTVEPGIYVPDDERWPEPFRGMAIRIEDSICVLDDVPLVLTSEAVKEVADVEALRA</sequence>
<dbReference type="EC" id="3.4.11.9" evidence="5"/>
<keyword evidence="8" id="KW-0378">Hydrolase</keyword>
<keyword evidence="6" id="KW-0645">Protease</keyword>
<organism evidence="13 14">
    <name type="scientific">Pyricularia oryzae</name>
    <name type="common">Rice blast fungus</name>
    <name type="synonym">Magnaporthe oryzae</name>
    <dbReference type="NCBI Taxonomy" id="318829"/>
    <lineage>
        <taxon>Eukaryota</taxon>
        <taxon>Fungi</taxon>
        <taxon>Dikarya</taxon>
        <taxon>Ascomycota</taxon>
        <taxon>Pezizomycotina</taxon>
        <taxon>Sordariomycetes</taxon>
        <taxon>Sordariomycetidae</taxon>
        <taxon>Magnaporthales</taxon>
        <taxon>Pyriculariaceae</taxon>
        <taxon>Pyricularia</taxon>
    </lineage>
</organism>
<evidence type="ECO:0000313" key="13">
    <source>
        <dbReference type="EMBL" id="QBZ62688.1"/>
    </source>
</evidence>
<accession>A0A4V1C7A3</accession>
<dbReference type="SUPFAM" id="SSF55920">
    <property type="entry name" value="Creatinase/aminopeptidase"/>
    <property type="match status" value="1"/>
</dbReference>
<dbReference type="GO" id="GO:0050821">
    <property type="term" value="P:protein stabilization"/>
    <property type="evidence" value="ECO:0007669"/>
    <property type="project" value="EnsemblFungi"/>
</dbReference>
<evidence type="ECO:0000256" key="1">
    <source>
        <dbReference type="ARBA" id="ARBA00001424"/>
    </source>
</evidence>
<evidence type="ECO:0000256" key="10">
    <source>
        <dbReference type="ARBA" id="ARBA00023211"/>
    </source>
</evidence>
<evidence type="ECO:0000256" key="8">
    <source>
        <dbReference type="ARBA" id="ARBA00022801"/>
    </source>
</evidence>
<dbReference type="OMA" id="DSYFWYL"/>
<dbReference type="Pfam" id="PF00557">
    <property type="entry name" value="Peptidase_M24"/>
    <property type="match status" value="1"/>
</dbReference>
<dbReference type="InterPro" id="IPR029149">
    <property type="entry name" value="Creatin/AminoP/Spt16_N"/>
</dbReference>
<keyword evidence="10" id="KW-0464">Manganese</keyword>
<proteinExistence type="inferred from homology"/>
<evidence type="ECO:0000256" key="7">
    <source>
        <dbReference type="ARBA" id="ARBA00022723"/>
    </source>
</evidence>
<dbReference type="GO" id="GO:0005739">
    <property type="term" value="C:mitochondrion"/>
    <property type="evidence" value="ECO:0007669"/>
    <property type="project" value="EnsemblFungi"/>
</dbReference>
<dbReference type="PANTHER" id="PTHR43226">
    <property type="entry name" value="XAA-PRO AMINOPEPTIDASE 3"/>
    <property type="match status" value="1"/>
</dbReference>
<evidence type="ECO:0000256" key="2">
    <source>
        <dbReference type="ARBA" id="ARBA00001936"/>
    </source>
</evidence>
<gene>
    <name evidence="13" type="ORF">PoMZ_11573</name>
</gene>
<evidence type="ECO:0000256" key="4">
    <source>
        <dbReference type="ARBA" id="ARBA00008766"/>
    </source>
</evidence>
<evidence type="ECO:0000256" key="11">
    <source>
        <dbReference type="ARBA" id="ARBA00030849"/>
    </source>
</evidence>
<dbReference type="InterPro" id="IPR052433">
    <property type="entry name" value="X-Pro_dipept-like"/>
</dbReference>
<reference evidence="13 14" key="1">
    <citation type="journal article" date="2019" name="Mol. Biol. Evol.">
        <title>Blast fungal genomes show frequent chromosomal changes, gene gains and losses, and effector gene turnover.</title>
        <authorList>
            <person name="Gomez Luciano L.B."/>
            <person name="Jason Tsai I."/>
            <person name="Chuma I."/>
            <person name="Tosa Y."/>
            <person name="Chen Y.H."/>
            <person name="Li J.Y."/>
            <person name="Li M.Y."/>
            <person name="Jade Lu M.Y."/>
            <person name="Nakayashiki H."/>
            <person name="Li W.H."/>
        </authorList>
    </citation>
    <scope>NUCLEOTIDE SEQUENCE [LARGE SCALE GENOMIC DNA]</scope>
    <source>
        <strain evidence="13">MZ5-1-6</strain>
    </source>
</reference>
<comment type="function">
    <text evidence="3">Catalyzes the removal of a penultimate prolyl residue from the N-termini of peptides.</text>
</comment>
<dbReference type="EMBL" id="CP034208">
    <property type="protein sequence ID" value="QBZ62688.1"/>
    <property type="molecule type" value="Genomic_DNA"/>
</dbReference>
<keyword evidence="9" id="KW-0482">Metalloprotease</keyword>
<dbReference type="AlphaFoldDB" id="A0A4V1C7A3"/>
<dbReference type="GO" id="GO:0070006">
    <property type="term" value="F:metalloaminopeptidase activity"/>
    <property type="evidence" value="ECO:0007669"/>
    <property type="project" value="InterPro"/>
</dbReference>
<feature type="domain" description="Aminopeptidase P N-terminal" evidence="12">
    <location>
        <begin position="96"/>
        <end position="231"/>
    </location>
</feature>
<evidence type="ECO:0000259" key="12">
    <source>
        <dbReference type="SMART" id="SM01011"/>
    </source>
</evidence>
<dbReference type="SMART" id="SM01011">
    <property type="entry name" value="AMP_N"/>
    <property type="match status" value="1"/>
</dbReference>
<dbReference type="InterPro" id="IPR036005">
    <property type="entry name" value="Creatinase/aminopeptidase-like"/>
</dbReference>
<dbReference type="GO" id="GO:0016485">
    <property type="term" value="P:protein processing"/>
    <property type="evidence" value="ECO:0007669"/>
    <property type="project" value="EnsemblFungi"/>
</dbReference>
<name>A0A4V1C7A3_PYROR</name>
<dbReference type="Gene3D" id="3.40.350.10">
    <property type="entry name" value="Creatinase/prolidase N-terminal domain"/>
    <property type="match status" value="1"/>
</dbReference>
<keyword evidence="7" id="KW-0479">Metal-binding</keyword>
<dbReference type="VEuPathDB" id="FungiDB:M_BR32_EuGene_00023541"/>
<dbReference type="Pfam" id="PF05195">
    <property type="entry name" value="AMP_N"/>
    <property type="match status" value="1"/>
</dbReference>
<dbReference type="PANTHER" id="PTHR43226:SF4">
    <property type="entry name" value="XAA-PRO AMINOPEPTIDASE 3"/>
    <property type="match status" value="1"/>
</dbReference>
<comment type="cofactor">
    <cofactor evidence="2">
        <name>Mn(2+)</name>
        <dbReference type="ChEBI" id="CHEBI:29035"/>
    </cofactor>
</comment>
<dbReference type="InterPro" id="IPR000994">
    <property type="entry name" value="Pept_M24"/>
</dbReference>